<comment type="caution">
    <text evidence="2">The sequence shown here is derived from an EMBL/GenBank/DDBJ whole genome shotgun (WGS) entry which is preliminary data.</text>
</comment>
<evidence type="ECO:0000313" key="3">
    <source>
        <dbReference type="Proteomes" id="UP000825388"/>
    </source>
</evidence>
<organism evidence="2 3">
    <name type="scientific">Xanthomonas citri pv. sesbaniae</name>
    <dbReference type="NCBI Taxonomy" id="473425"/>
    <lineage>
        <taxon>Bacteria</taxon>
        <taxon>Pseudomonadati</taxon>
        <taxon>Pseudomonadota</taxon>
        <taxon>Gammaproteobacteria</taxon>
        <taxon>Lysobacterales</taxon>
        <taxon>Lysobacteraceae</taxon>
        <taxon>Xanthomonas</taxon>
    </lineage>
</organism>
<dbReference type="AlphaFoldDB" id="A0AAW4RQD4"/>
<dbReference type="RefSeq" id="WP_089111729.1">
    <property type="nucleotide sequence ID" value="NZ_LOKL01000158.1"/>
</dbReference>
<reference evidence="2" key="1">
    <citation type="submission" date="2015-12" db="EMBL/GenBank/DDBJ databases">
        <authorList>
            <person name="Bansal K."/>
            <person name="Midha S."/>
            <person name="Patil P.B."/>
        </authorList>
    </citation>
    <scope>NUCLEOTIDE SEQUENCE</scope>
    <source>
        <strain evidence="2">LMG867</strain>
    </source>
</reference>
<gene>
    <name evidence="2" type="ORF">Xseb_02765</name>
</gene>
<dbReference type="EMBL" id="LOKL01000158">
    <property type="protein sequence ID" value="MBZ3926402.1"/>
    <property type="molecule type" value="Genomic_DNA"/>
</dbReference>
<dbReference type="Pfam" id="PF13550">
    <property type="entry name" value="Phage-tail_3"/>
    <property type="match status" value="1"/>
</dbReference>
<accession>A0AAW4RQD4</accession>
<evidence type="ECO:0000313" key="2">
    <source>
        <dbReference type="EMBL" id="MBZ3926402.1"/>
    </source>
</evidence>
<proteinExistence type="predicted"/>
<dbReference type="Proteomes" id="UP000825388">
    <property type="component" value="Unassembled WGS sequence"/>
</dbReference>
<evidence type="ECO:0000259" key="1">
    <source>
        <dbReference type="Pfam" id="PF13550"/>
    </source>
</evidence>
<sequence>MWVTIALIVVSILYSAYMSRKNQPRAAIFEDGDFPTADEGTPQYVVFGDCWSADWCVIAWGNQRNKKVKKGGALNKRTIGYRYFATIQMGLGRGPLNAITVLRIGDKPAWAGSITANGTIYIDKFNLFGGDEGQGGIVGPAMVLMGGRTQEAPALLRQLLGDAATGCRGVATILFDGMLCAMSKAPQPWMVRHWRTTEGWDQPAWYPEKALILLRNEEADVSEYPAAQRDALRTIHAMNGAHMLVEVATSRAWGRGMDMSEIDLDSYKAAADQLYDEGFGLCLRYTRGGSLDDFVQQVLDHISAAQFVSTSTGLLTLRLIRDDYVVADLPTFTYDSGLLAFEDMESSTDEEINVMIGNYTDPVRRESRQVRARNAGAVQATGSNVSTTRDYPGLPVWSLAQRVVERDLRVKTGGRKSYKVTLDRRGRDIEPAGVFVVQAPEDGVDQIVLRVAKIDRGRLTDGKIVITCALDVFGLSAVRLTTPPGSTYVPPASGAQPATAQRLFELSYRDLARTLSAGDLAATFNTAGFVGAVGKRPSVGTEDFGLATRTGIAEFSVVADVECTPYGRLATAIGRTTTEIQLVGASELDDVEVGSAAMLDDEAVRIEAIDRATGMVTIARGCADTVPTAHAAAAVFWAYDGEMGVDPTPRAIGTTVDAKLIARASGDQLDPALASTMSLTVALRAALPYPPGRLRINDEREPASATGVISVTWAERNAITQGAALFDTEANTFAAPTDVRYALRFLNTLHEVIVEKLDIAGAAATVVLDHSGSTTMELYAISNNGQSRQKHERTFTYTPPVGQVVSTITTGSYSPVETVIDGGEVSP</sequence>
<feature type="domain" description="Tip attachment protein J" evidence="1">
    <location>
        <begin position="321"/>
        <end position="454"/>
    </location>
</feature>
<name>A0AAW4RQD4_XANCI</name>
<protein>
    <recommendedName>
        <fullName evidence="1">Tip attachment protein J domain-containing protein</fullName>
    </recommendedName>
</protein>
<dbReference type="InterPro" id="IPR032876">
    <property type="entry name" value="J_dom"/>
</dbReference>